<dbReference type="InterPro" id="IPR036864">
    <property type="entry name" value="Zn2-C6_fun-type_DNA-bd_sf"/>
</dbReference>
<evidence type="ECO:0000256" key="2">
    <source>
        <dbReference type="SAM" id="MobiDB-lite"/>
    </source>
</evidence>
<accession>A0A8K0T6K0</accession>
<evidence type="ECO:0000256" key="1">
    <source>
        <dbReference type="ARBA" id="ARBA00023242"/>
    </source>
</evidence>
<comment type="caution">
    <text evidence="4">The sequence shown here is derived from an EMBL/GenBank/DDBJ whole genome shotgun (WGS) entry which is preliminary data.</text>
</comment>
<protein>
    <recommendedName>
        <fullName evidence="3">Zn(2)-C6 fungal-type domain-containing protein</fullName>
    </recommendedName>
</protein>
<evidence type="ECO:0000313" key="4">
    <source>
        <dbReference type="EMBL" id="KAH7354117.1"/>
    </source>
</evidence>
<feature type="compositionally biased region" description="Low complexity" evidence="2">
    <location>
        <begin position="272"/>
        <end position="282"/>
    </location>
</feature>
<evidence type="ECO:0000313" key="5">
    <source>
        <dbReference type="Proteomes" id="UP000813385"/>
    </source>
</evidence>
<dbReference type="InterPro" id="IPR052973">
    <property type="entry name" value="Fungal_sec-metab_reg_TF"/>
</dbReference>
<dbReference type="OrthoDB" id="4226666at2759"/>
<organism evidence="4 5">
    <name type="scientific">Plectosphaerella cucumerina</name>
    <dbReference type="NCBI Taxonomy" id="40658"/>
    <lineage>
        <taxon>Eukaryota</taxon>
        <taxon>Fungi</taxon>
        <taxon>Dikarya</taxon>
        <taxon>Ascomycota</taxon>
        <taxon>Pezizomycotina</taxon>
        <taxon>Sordariomycetes</taxon>
        <taxon>Hypocreomycetidae</taxon>
        <taxon>Glomerellales</taxon>
        <taxon>Plectosphaerellaceae</taxon>
        <taxon>Plectosphaerella</taxon>
    </lineage>
</organism>
<dbReference type="PANTHER" id="PTHR35392">
    <property type="entry name" value="ZN(II)2CYS6 TRANSCRIPTION FACTOR (EUROFUNG)-RELATED-RELATED"/>
    <property type="match status" value="1"/>
</dbReference>
<evidence type="ECO:0000259" key="3">
    <source>
        <dbReference type="PROSITE" id="PS50048"/>
    </source>
</evidence>
<feature type="region of interest" description="Disordered" evidence="2">
    <location>
        <begin position="345"/>
        <end position="374"/>
    </location>
</feature>
<reference evidence="4" key="1">
    <citation type="journal article" date="2021" name="Nat. Commun.">
        <title>Genetic determinants of endophytism in the Arabidopsis root mycobiome.</title>
        <authorList>
            <person name="Mesny F."/>
            <person name="Miyauchi S."/>
            <person name="Thiergart T."/>
            <person name="Pickel B."/>
            <person name="Atanasova L."/>
            <person name="Karlsson M."/>
            <person name="Huettel B."/>
            <person name="Barry K.W."/>
            <person name="Haridas S."/>
            <person name="Chen C."/>
            <person name="Bauer D."/>
            <person name="Andreopoulos W."/>
            <person name="Pangilinan J."/>
            <person name="LaButti K."/>
            <person name="Riley R."/>
            <person name="Lipzen A."/>
            <person name="Clum A."/>
            <person name="Drula E."/>
            <person name="Henrissat B."/>
            <person name="Kohler A."/>
            <person name="Grigoriev I.V."/>
            <person name="Martin F.M."/>
            <person name="Hacquard S."/>
        </authorList>
    </citation>
    <scope>NUCLEOTIDE SEQUENCE</scope>
    <source>
        <strain evidence="4">MPI-CAGE-AT-0016</strain>
    </source>
</reference>
<dbReference type="AlphaFoldDB" id="A0A8K0T6K0"/>
<feature type="compositionally biased region" description="Low complexity" evidence="2">
    <location>
        <begin position="248"/>
        <end position="257"/>
    </location>
</feature>
<dbReference type="GO" id="GO:0008270">
    <property type="term" value="F:zinc ion binding"/>
    <property type="evidence" value="ECO:0007669"/>
    <property type="project" value="InterPro"/>
</dbReference>
<feature type="region of interest" description="Disordered" evidence="2">
    <location>
        <begin position="272"/>
        <end position="325"/>
    </location>
</feature>
<feature type="region of interest" description="Disordered" evidence="2">
    <location>
        <begin position="189"/>
        <end position="218"/>
    </location>
</feature>
<keyword evidence="1" id="KW-0539">Nucleus</keyword>
<dbReference type="Proteomes" id="UP000813385">
    <property type="component" value="Unassembled WGS sequence"/>
</dbReference>
<dbReference type="EMBL" id="JAGPXD010000005">
    <property type="protein sequence ID" value="KAH7354117.1"/>
    <property type="molecule type" value="Genomic_DNA"/>
</dbReference>
<proteinExistence type="predicted"/>
<dbReference type="CDD" id="cd00067">
    <property type="entry name" value="GAL4"/>
    <property type="match status" value="1"/>
</dbReference>
<sequence length="842" mass="93286">MTSVSPRGRSPHSPNDMGSDHEHWDFVGYSSGSSVAFMPSPSTGSLSGYAIIGHHVGQQAAGSHRSLGSPSSAANRSPAFVDLDGVAMPTNSPYQSQQIFPDHSGVVAFTGTAPLLDPGFIVDPRGDQFMASSLMFEDFPVTSSAAQSMSSDGQGMMMSADFGFMDSFSQNMAAIQTMDMFGPLPTYQQQSPPMPYHHANIPMHPSPQQQSPSPISAHHEQQMGFTTFQMYQSTTSSQRQWTPPSPSVPASAPSQPAQSPIIIHESGYSTSPLLSSSCGSPYHSDSTSADVKPGSGKASPQASLRKVKAGKIEKKSSAVSSNSSNRSLESDKFVVLTPTTITASAGRTNLYEGPESTRTTQRGRKGPLADDTKESALQVRRRGACFCCKSRKVRCDMVRPCKNCVKLAMTVPQVMCWQFQDFMPVLFPPMMRAHFRKEKMAAFMAENLADIETHYTLNVELYSGPSFATVLRLPAKAFRPKNKSIMKHYHLYSVNRQIDMKEFNSAPLVLELETNAQRDALKKAAKEYVLAMTKEQCYVSQTTDSIKHTKVPHRILQIVQKYANDTDNAMVKKALAIYGSHYVMTRHLCLTQESSSELVRAKVIPGNVTVMTPRVAARQIKAVVDEILAKDMQTLFENFSKSLKPKSKREWAPCLASFLVLCLFIEAVELAAYNFVITSNEISMREHRVPEFERKQALKINTDVENLPFKQFAYQFHQIYQTHSRDVSTRPYNPLVDDAQLDFSGIEHPKAALEMTKQLRDMIQPGEPCELTNPCIACGAVLITRFAGRELDFLSADPILKESNEAHPFPRDASLSYTGRLISRFLLSFTDERYIFGDEKRA</sequence>
<name>A0A8K0T6K0_9PEZI</name>
<feature type="compositionally biased region" description="Polar residues" evidence="2">
    <location>
        <begin position="232"/>
        <end position="242"/>
    </location>
</feature>
<feature type="region of interest" description="Disordered" evidence="2">
    <location>
        <begin position="1"/>
        <end position="21"/>
    </location>
</feature>
<dbReference type="SUPFAM" id="SSF57701">
    <property type="entry name" value="Zn2/Cys6 DNA-binding domain"/>
    <property type="match status" value="1"/>
</dbReference>
<feature type="domain" description="Zn(2)-C6 fungal-type" evidence="3">
    <location>
        <begin position="384"/>
        <end position="416"/>
    </location>
</feature>
<gene>
    <name evidence="4" type="ORF">B0T11DRAFT_124281</name>
</gene>
<dbReference type="Pfam" id="PF00172">
    <property type="entry name" value="Zn_clus"/>
    <property type="match status" value="1"/>
</dbReference>
<dbReference type="PANTHER" id="PTHR35392:SF5">
    <property type="entry name" value="ZN(2)-C6 FUNGAL-TYPE DOMAIN-CONTAINING PROTEIN"/>
    <property type="match status" value="1"/>
</dbReference>
<dbReference type="InterPro" id="IPR001138">
    <property type="entry name" value="Zn2Cys6_DnaBD"/>
</dbReference>
<feature type="region of interest" description="Disordered" evidence="2">
    <location>
        <begin position="232"/>
        <end position="257"/>
    </location>
</feature>
<dbReference type="GO" id="GO:0000981">
    <property type="term" value="F:DNA-binding transcription factor activity, RNA polymerase II-specific"/>
    <property type="evidence" value="ECO:0007669"/>
    <property type="project" value="InterPro"/>
</dbReference>
<dbReference type="Gene3D" id="4.10.240.10">
    <property type="entry name" value="Zn(2)-C6 fungal-type DNA-binding domain"/>
    <property type="match status" value="1"/>
</dbReference>
<keyword evidence="5" id="KW-1185">Reference proteome</keyword>
<dbReference type="PROSITE" id="PS50048">
    <property type="entry name" value="ZN2_CY6_FUNGAL_2"/>
    <property type="match status" value="1"/>
</dbReference>